<comment type="similarity">
    <text evidence="1">Belongs to the thioesterase family.</text>
</comment>
<evidence type="ECO:0000259" key="2">
    <source>
        <dbReference type="Pfam" id="PF00975"/>
    </source>
</evidence>
<name>A0ABW0ET89_9PSEU</name>
<proteinExistence type="inferred from homology"/>
<protein>
    <submittedName>
        <fullName evidence="3">Thioesterase II family protein</fullName>
    </submittedName>
</protein>
<dbReference type="Pfam" id="PF00975">
    <property type="entry name" value="Thioesterase"/>
    <property type="match status" value="1"/>
</dbReference>
<dbReference type="InterPro" id="IPR001031">
    <property type="entry name" value="Thioesterase"/>
</dbReference>
<dbReference type="PANTHER" id="PTHR11487:SF0">
    <property type="entry name" value="S-ACYL FATTY ACID SYNTHASE THIOESTERASE, MEDIUM CHAIN"/>
    <property type="match status" value="1"/>
</dbReference>
<dbReference type="Gene3D" id="3.40.50.1820">
    <property type="entry name" value="alpha/beta hydrolase"/>
    <property type="match status" value="1"/>
</dbReference>
<evidence type="ECO:0000313" key="3">
    <source>
        <dbReference type="EMBL" id="MFC5290092.1"/>
    </source>
</evidence>
<reference evidence="4" key="1">
    <citation type="journal article" date="2019" name="Int. J. Syst. Evol. Microbiol.">
        <title>The Global Catalogue of Microorganisms (GCM) 10K type strain sequencing project: providing services to taxonomists for standard genome sequencing and annotation.</title>
        <authorList>
            <consortium name="The Broad Institute Genomics Platform"/>
            <consortium name="The Broad Institute Genome Sequencing Center for Infectious Disease"/>
            <person name="Wu L."/>
            <person name="Ma J."/>
        </authorList>
    </citation>
    <scope>NUCLEOTIDE SEQUENCE [LARGE SCALE GENOMIC DNA]</scope>
    <source>
        <strain evidence="4">CCUG 59778</strain>
    </source>
</reference>
<dbReference type="PANTHER" id="PTHR11487">
    <property type="entry name" value="THIOESTERASE"/>
    <property type="match status" value="1"/>
</dbReference>
<feature type="domain" description="Thioesterase" evidence="2">
    <location>
        <begin position="7"/>
        <end position="226"/>
    </location>
</feature>
<evidence type="ECO:0000256" key="1">
    <source>
        <dbReference type="ARBA" id="ARBA00007169"/>
    </source>
</evidence>
<dbReference type="RefSeq" id="WP_378249965.1">
    <property type="nucleotide sequence ID" value="NZ_JBHSKF010000014.1"/>
</dbReference>
<evidence type="ECO:0000313" key="4">
    <source>
        <dbReference type="Proteomes" id="UP001596157"/>
    </source>
</evidence>
<dbReference type="SUPFAM" id="SSF53474">
    <property type="entry name" value="alpha/beta-Hydrolases"/>
    <property type="match status" value="1"/>
</dbReference>
<organism evidence="3 4">
    <name type="scientific">Actinokineospora guangxiensis</name>
    <dbReference type="NCBI Taxonomy" id="1490288"/>
    <lineage>
        <taxon>Bacteria</taxon>
        <taxon>Bacillati</taxon>
        <taxon>Actinomycetota</taxon>
        <taxon>Actinomycetes</taxon>
        <taxon>Pseudonocardiales</taxon>
        <taxon>Pseudonocardiaceae</taxon>
        <taxon>Actinokineospora</taxon>
    </lineage>
</organism>
<accession>A0ABW0ET89</accession>
<comment type="caution">
    <text evidence="3">The sequence shown here is derived from an EMBL/GenBank/DDBJ whole genome shotgun (WGS) entry which is preliminary data.</text>
</comment>
<dbReference type="InterPro" id="IPR029058">
    <property type="entry name" value="AB_hydrolase_fold"/>
</dbReference>
<sequence length="248" mass="26392">MKPPLTRLLCLPPAGAAARAFLRWDLPDWVEIVPVELPGRGSRFAEPPRAVLHELLDAVRPAFRAAAADGPYAVFGHSLGALVGYELAVDMQDEGIPPLCLLPAGAGAPHLPARSRTGSMDDATLRAHLARLGGTPPEVLASDEMMRLLLPVLRADLRVAESYEPRTGTPLSCPITVFAGADDLEAPVEDATAWARYAPAGFAAHVLPGGHFFPDTDRETLLSRVAAALVSAHATTSRRDPVERTARP</sequence>
<dbReference type="Proteomes" id="UP001596157">
    <property type="component" value="Unassembled WGS sequence"/>
</dbReference>
<keyword evidence="4" id="KW-1185">Reference proteome</keyword>
<dbReference type="InterPro" id="IPR012223">
    <property type="entry name" value="TEII"/>
</dbReference>
<gene>
    <name evidence="3" type="ORF">ACFPM7_23810</name>
</gene>
<dbReference type="EMBL" id="JBHSKF010000014">
    <property type="protein sequence ID" value="MFC5290092.1"/>
    <property type="molecule type" value="Genomic_DNA"/>
</dbReference>